<keyword evidence="2" id="KW-1185">Reference proteome</keyword>
<evidence type="ECO:0000313" key="1">
    <source>
        <dbReference type="EMBL" id="KAF9071166.1"/>
    </source>
</evidence>
<dbReference type="EMBL" id="JADNRY010000034">
    <property type="protein sequence ID" value="KAF9071166.1"/>
    <property type="molecule type" value="Genomic_DNA"/>
</dbReference>
<name>A0A9P5PRZ4_9AGAR</name>
<evidence type="ECO:0000313" key="2">
    <source>
        <dbReference type="Proteomes" id="UP000772434"/>
    </source>
</evidence>
<sequence length="190" mass="21434">MLGDYVASNLVLQLHSFMFILANRSFRVHTSAFLRCSGLPNLQHGNIRMFLSCLRRLFFLIRTHIPYAHLHSNMHMLLLQTRADKACFSVSLSKVAEAITMLNKFPWTSFVCQILGMDFGRSRGWRCGIRGLEPRIGGGSFLFVSCGFLLFGFSKSFVPAFSFCFALLYGCGDLIQEYSGAWSSSDEESL</sequence>
<organism evidence="1 2">
    <name type="scientific">Rhodocollybia butyracea</name>
    <dbReference type="NCBI Taxonomy" id="206335"/>
    <lineage>
        <taxon>Eukaryota</taxon>
        <taxon>Fungi</taxon>
        <taxon>Dikarya</taxon>
        <taxon>Basidiomycota</taxon>
        <taxon>Agaricomycotina</taxon>
        <taxon>Agaricomycetes</taxon>
        <taxon>Agaricomycetidae</taxon>
        <taxon>Agaricales</taxon>
        <taxon>Marasmiineae</taxon>
        <taxon>Omphalotaceae</taxon>
        <taxon>Rhodocollybia</taxon>
    </lineage>
</organism>
<reference evidence="1" key="1">
    <citation type="submission" date="2020-11" db="EMBL/GenBank/DDBJ databases">
        <authorList>
            <consortium name="DOE Joint Genome Institute"/>
            <person name="Ahrendt S."/>
            <person name="Riley R."/>
            <person name="Andreopoulos W."/>
            <person name="Labutti K."/>
            <person name="Pangilinan J."/>
            <person name="Ruiz-Duenas F.J."/>
            <person name="Barrasa J.M."/>
            <person name="Sanchez-Garcia M."/>
            <person name="Camarero S."/>
            <person name="Miyauchi S."/>
            <person name="Serrano A."/>
            <person name="Linde D."/>
            <person name="Babiker R."/>
            <person name="Drula E."/>
            <person name="Ayuso-Fernandez I."/>
            <person name="Pacheco R."/>
            <person name="Padilla G."/>
            <person name="Ferreira P."/>
            <person name="Barriuso J."/>
            <person name="Kellner H."/>
            <person name="Castanera R."/>
            <person name="Alfaro M."/>
            <person name="Ramirez L."/>
            <person name="Pisabarro A.G."/>
            <person name="Kuo A."/>
            <person name="Tritt A."/>
            <person name="Lipzen A."/>
            <person name="He G."/>
            <person name="Yan M."/>
            <person name="Ng V."/>
            <person name="Cullen D."/>
            <person name="Martin F."/>
            <person name="Rosso M.-N."/>
            <person name="Henrissat B."/>
            <person name="Hibbett D."/>
            <person name="Martinez A.T."/>
            <person name="Grigoriev I.V."/>
        </authorList>
    </citation>
    <scope>NUCLEOTIDE SEQUENCE</scope>
    <source>
        <strain evidence="1">AH 40177</strain>
    </source>
</reference>
<dbReference type="Proteomes" id="UP000772434">
    <property type="component" value="Unassembled WGS sequence"/>
</dbReference>
<accession>A0A9P5PRZ4</accession>
<comment type="caution">
    <text evidence="1">The sequence shown here is derived from an EMBL/GenBank/DDBJ whole genome shotgun (WGS) entry which is preliminary data.</text>
</comment>
<proteinExistence type="predicted"/>
<gene>
    <name evidence="1" type="ORF">BDP27DRAFT_533446</name>
</gene>
<protein>
    <submittedName>
        <fullName evidence="1">Uncharacterized protein</fullName>
    </submittedName>
</protein>
<dbReference type="AlphaFoldDB" id="A0A9P5PRZ4"/>